<feature type="compositionally biased region" description="Acidic residues" evidence="1">
    <location>
        <begin position="118"/>
        <end position="133"/>
    </location>
</feature>
<dbReference type="Proteomes" id="UP000800038">
    <property type="component" value="Unassembled WGS sequence"/>
</dbReference>
<dbReference type="AlphaFoldDB" id="A0A6A5SMT4"/>
<feature type="region of interest" description="Disordered" evidence="1">
    <location>
        <begin position="1"/>
        <end position="64"/>
    </location>
</feature>
<evidence type="ECO:0000313" key="2">
    <source>
        <dbReference type="EMBL" id="KAF1940958.1"/>
    </source>
</evidence>
<gene>
    <name evidence="2" type="ORF">EJ02DRAFT_213873</name>
</gene>
<evidence type="ECO:0000256" key="1">
    <source>
        <dbReference type="SAM" id="MobiDB-lite"/>
    </source>
</evidence>
<name>A0A6A5SMT4_9PLEO</name>
<evidence type="ECO:0000313" key="3">
    <source>
        <dbReference type="Proteomes" id="UP000800038"/>
    </source>
</evidence>
<reference evidence="2" key="1">
    <citation type="journal article" date="2020" name="Stud. Mycol.">
        <title>101 Dothideomycetes genomes: a test case for predicting lifestyles and emergence of pathogens.</title>
        <authorList>
            <person name="Haridas S."/>
            <person name="Albert R."/>
            <person name="Binder M."/>
            <person name="Bloem J."/>
            <person name="Labutti K."/>
            <person name="Salamov A."/>
            <person name="Andreopoulos B."/>
            <person name="Baker S."/>
            <person name="Barry K."/>
            <person name="Bills G."/>
            <person name="Bluhm B."/>
            <person name="Cannon C."/>
            <person name="Castanera R."/>
            <person name="Culley D."/>
            <person name="Daum C."/>
            <person name="Ezra D."/>
            <person name="Gonzalez J."/>
            <person name="Henrissat B."/>
            <person name="Kuo A."/>
            <person name="Liang C."/>
            <person name="Lipzen A."/>
            <person name="Lutzoni F."/>
            <person name="Magnuson J."/>
            <person name="Mondo S."/>
            <person name="Nolan M."/>
            <person name="Ohm R."/>
            <person name="Pangilinan J."/>
            <person name="Park H.-J."/>
            <person name="Ramirez L."/>
            <person name="Alfaro M."/>
            <person name="Sun H."/>
            <person name="Tritt A."/>
            <person name="Yoshinaga Y."/>
            <person name="Zwiers L.-H."/>
            <person name="Turgeon B."/>
            <person name="Goodwin S."/>
            <person name="Spatafora J."/>
            <person name="Crous P."/>
            <person name="Grigoriev I."/>
        </authorList>
    </citation>
    <scope>NUCLEOTIDE SEQUENCE</scope>
    <source>
        <strain evidence="2">CBS 161.51</strain>
    </source>
</reference>
<proteinExistence type="predicted"/>
<feature type="compositionally biased region" description="Polar residues" evidence="1">
    <location>
        <begin position="33"/>
        <end position="58"/>
    </location>
</feature>
<keyword evidence="3" id="KW-1185">Reference proteome</keyword>
<organism evidence="2 3">
    <name type="scientific">Clathrospora elynae</name>
    <dbReference type="NCBI Taxonomy" id="706981"/>
    <lineage>
        <taxon>Eukaryota</taxon>
        <taxon>Fungi</taxon>
        <taxon>Dikarya</taxon>
        <taxon>Ascomycota</taxon>
        <taxon>Pezizomycotina</taxon>
        <taxon>Dothideomycetes</taxon>
        <taxon>Pleosporomycetidae</taxon>
        <taxon>Pleosporales</taxon>
        <taxon>Diademaceae</taxon>
        <taxon>Clathrospora</taxon>
    </lineage>
</organism>
<accession>A0A6A5SMT4</accession>
<dbReference type="EMBL" id="ML976055">
    <property type="protein sequence ID" value="KAF1940958.1"/>
    <property type="molecule type" value="Genomic_DNA"/>
</dbReference>
<dbReference type="OrthoDB" id="3684516at2759"/>
<feature type="region of interest" description="Disordered" evidence="1">
    <location>
        <begin position="111"/>
        <end position="133"/>
    </location>
</feature>
<sequence length="133" mass="14650">MPNDSKHLLPMSSILFKDRPSPSLSPSPRPPTDYNNPTLANLTEAQDTSITALPQQPAATDVQPPAESFWSRILAKIKGVLCFWREKRQLRAGESTGFRHVGTAKPLPLTRGVRAVDDEGEEDAAGSEWEDLE</sequence>
<protein>
    <submittedName>
        <fullName evidence="2">Uncharacterized protein</fullName>
    </submittedName>
</protein>